<dbReference type="EMBL" id="FXAK01000005">
    <property type="protein sequence ID" value="SMF53108.1"/>
    <property type="molecule type" value="Genomic_DNA"/>
</dbReference>
<keyword evidence="1" id="KW-0812">Transmembrane</keyword>
<evidence type="ECO:0000313" key="2">
    <source>
        <dbReference type="EMBL" id="SMF53108.1"/>
    </source>
</evidence>
<gene>
    <name evidence="2" type="ORF">SAMN02982917_2947</name>
</gene>
<organism evidence="2 3">
    <name type="scientific">Azospirillum oryzae</name>
    <dbReference type="NCBI Taxonomy" id="286727"/>
    <lineage>
        <taxon>Bacteria</taxon>
        <taxon>Pseudomonadati</taxon>
        <taxon>Pseudomonadota</taxon>
        <taxon>Alphaproteobacteria</taxon>
        <taxon>Rhodospirillales</taxon>
        <taxon>Azospirillaceae</taxon>
        <taxon>Azospirillum</taxon>
    </lineage>
</organism>
<reference evidence="2 3" key="1">
    <citation type="submission" date="2017-04" db="EMBL/GenBank/DDBJ databases">
        <authorList>
            <person name="Afonso C.L."/>
            <person name="Miller P.J."/>
            <person name="Scott M.A."/>
            <person name="Spackman E."/>
            <person name="Goraichik I."/>
            <person name="Dimitrov K.M."/>
            <person name="Suarez D.L."/>
            <person name="Swayne D.E."/>
        </authorList>
    </citation>
    <scope>NUCLEOTIDE SEQUENCE [LARGE SCALE GENOMIC DNA]</scope>
    <source>
        <strain evidence="2 3">A2P</strain>
    </source>
</reference>
<protein>
    <submittedName>
        <fullName evidence="2">Uncharacterized protein</fullName>
    </submittedName>
</protein>
<accession>A0A1X7FJG2</accession>
<dbReference type="RefSeq" id="WP_085086482.1">
    <property type="nucleotide sequence ID" value="NZ_FXAK01000005.1"/>
</dbReference>
<keyword evidence="1" id="KW-0472">Membrane</keyword>
<feature type="transmembrane region" description="Helical" evidence="1">
    <location>
        <begin position="36"/>
        <end position="56"/>
    </location>
</feature>
<evidence type="ECO:0000256" key="1">
    <source>
        <dbReference type="SAM" id="Phobius"/>
    </source>
</evidence>
<dbReference type="STRING" id="286727.SAMN02982917_2947"/>
<evidence type="ECO:0000313" key="3">
    <source>
        <dbReference type="Proteomes" id="UP000192936"/>
    </source>
</evidence>
<sequence length="76" mass="8233">MASLAVTAAFATRILLVSFLNVTALRSDYHYLYVSPAAPFGILIVSYAAATMLNAIRLGREKRMASAVNVIATRRT</sequence>
<dbReference type="Proteomes" id="UP000192936">
    <property type="component" value="Unassembled WGS sequence"/>
</dbReference>
<proteinExistence type="predicted"/>
<dbReference type="AlphaFoldDB" id="A0A1X7FJG2"/>
<name>A0A1X7FJG2_9PROT</name>
<keyword evidence="1" id="KW-1133">Transmembrane helix</keyword>